<name>A0ABR2RC44_9ROSI</name>
<feature type="domain" description="DUF632" evidence="2">
    <location>
        <begin position="320"/>
        <end position="660"/>
    </location>
</feature>
<evidence type="ECO:0000313" key="5">
    <source>
        <dbReference type="Proteomes" id="UP001396334"/>
    </source>
</evidence>
<evidence type="ECO:0000259" key="2">
    <source>
        <dbReference type="Pfam" id="PF04782"/>
    </source>
</evidence>
<feature type="domain" description="DUF630" evidence="3">
    <location>
        <begin position="1"/>
        <end position="59"/>
    </location>
</feature>
<dbReference type="Proteomes" id="UP001396334">
    <property type="component" value="Unassembled WGS sequence"/>
</dbReference>
<protein>
    <recommendedName>
        <fullName evidence="6">BZIP transcription factor</fullName>
    </recommendedName>
</protein>
<sequence length="752" mass="84116">MGFRSSKADKNEALRLCKERKRFIKQAIDSRYALAAAHVSYIQSLRNIGVALRRFAEADILIEPSLSTLATELDKTPSPSPSPSSSYPSPSHSPLGAEVSDSRLNNESPSSPATANLSYMKAGKSEAVTFMINTSFVEDESLAMAMAMPPPPPPHFESGSSWDFFDPVDDCESFKFGGNNGEDMDLREFRSKGVDHGGLDANNELNKPTFWPESGRNAVKISDTSTTPRTRKYSRGGSMDNDMFFIGSGCGNADRRQKTGNEVRQFCAENNANGPGETSIGKCALEQSSSKSEKAAEDDDLSAEKEDPSEFITHRAKDFLSSIKDVEHRFFRASEAGREVSKMLESNKIRVGYSETKGGSSTFMAAFQLVCCRGKTALVSRDSVPRVTKVIHWKRSASWRSSSSRNPLTTTSKDDADDSGSDFIEEFCMIAGSHSSTLDRLYAWERKLYDEVKASESIRKEYDRKCDQLRLQFARDLSTQVIDKTRAVVKDLHSRIRVALHSVNTISKRIEKMRDEELQPQLVELIQGLLRMWKVMLECHHSQYITISLAYHSRNSTGALHGDSHRQIMAQLRQEIECFGVSFTDWVNSHASYLEALNGWLQNCIIEPQERSKNRYPFSPHRYLGFGPPIFILCREWSAAVKALPAEDLRVAIKAFLSDLCHQMDQPVEQPPKKEKSVNANKGESVSKDGVNMLTSGNTNDDASSNLCCIQTSLTRLLDRLNTFSEASLKMYEDVRMKTEAARITYLKLQAN</sequence>
<organism evidence="4 5">
    <name type="scientific">Hibiscus sabdariffa</name>
    <name type="common">roselle</name>
    <dbReference type="NCBI Taxonomy" id="183260"/>
    <lineage>
        <taxon>Eukaryota</taxon>
        <taxon>Viridiplantae</taxon>
        <taxon>Streptophyta</taxon>
        <taxon>Embryophyta</taxon>
        <taxon>Tracheophyta</taxon>
        <taxon>Spermatophyta</taxon>
        <taxon>Magnoliopsida</taxon>
        <taxon>eudicotyledons</taxon>
        <taxon>Gunneridae</taxon>
        <taxon>Pentapetalae</taxon>
        <taxon>rosids</taxon>
        <taxon>malvids</taxon>
        <taxon>Malvales</taxon>
        <taxon>Malvaceae</taxon>
        <taxon>Malvoideae</taxon>
        <taxon>Hibiscus</taxon>
    </lineage>
</organism>
<reference evidence="4 5" key="1">
    <citation type="journal article" date="2024" name="G3 (Bethesda)">
        <title>Genome assembly of Hibiscus sabdariffa L. provides insights into metabolisms of medicinal natural products.</title>
        <authorList>
            <person name="Kim T."/>
        </authorList>
    </citation>
    <scope>NUCLEOTIDE SEQUENCE [LARGE SCALE GENOMIC DNA]</scope>
    <source>
        <strain evidence="4">TK-2024</strain>
        <tissue evidence="4">Old leaves</tissue>
    </source>
</reference>
<dbReference type="Pfam" id="PF04783">
    <property type="entry name" value="DUF630"/>
    <property type="match status" value="1"/>
</dbReference>
<evidence type="ECO:0000256" key="1">
    <source>
        <dbReference type="SAM" id="MobiDB-lite"/>
    </source>
</evidence>
<feature type="region of interest" description="Disordered" evidence="1">
    <location>
        <begin position="666"/>
        <end position="698"/>
    </location>
</feature>
<accession>A0ABR2RC44</accession>
<dbReference type="PANTHER" id="PTHR21450">
    <property type="entry name" value="PROTEIN ALTERED PHOSPHATE STARVATION RESPONSE 1"/>
    <property type="match status" value="1"/>
</dbReference>
<feature type="region of interest" description="Disordered" evidence="1">
    <location>
        <begin position="277"/>
        <end position="308"/>
    </location>
</feature>
<evidence type="ECO:0000259" key="3">
    <source>
        <dbReference type="Pfam" id="PF04783"/>
    </source>
</evidence>
<evidence type="ECO:0000313" key="4">
    <source>
        <dbReference type="EMBL" id="KAK9010525.1"/>
    </source>
</evidence>
<dbReference type="InterPro" id="IPR006867">
    <property type="entry name" value="DUF632"/>
</dbReference>
<keyword evidence="5" id="KW-1185">Reference proteome</keyword>
<feature type="compositionally biased region" description="Polar residues" evidence="1">
    <location>
        <begin position="102"/>
        <end position="116"/>
    </location>
</feature>
<feature type="compositionally biased region" description="Low complexity" evidence="1">
    <location>
        <begin position="83"/>
        <end position="94"/>
    </location>
</feature>
<proteinExistence type="predicted"/>
<gene>
    <name evidence="4" type="ORF">V6N11_043409</name>
</gene>
<dbReference type="Pfam" id="PF04782">
    <property type="entry name" value="DUF632"/>
    <property type="match status" value="1"/>
</dbReference>
<evidence type="ECO:0008006" key="6">
    <source>
        <dbReference type="Google" id="ProtNLM"/>
    </source>
</evidence>
<comment type="caution">
    <text evidence="4">The sequence shown here is derived from an EMBL/GenBank/DDBJ whole genome shotgun (WGS) entry which is preliminary data.</text>
</comment>
<dbReference type="InterPro" id="IPR006868">
    <property type="entry name" value="DUF630"/>
</dbReference>
<dbReference type="EMBL" id="JBBPBN010000023">
    <property type="protein sequence ID" value="KAK9010525.1"/>
    <property type="molecule type" value="Genomic_DNA"/>
</dbReference>
<dbReference type="PANTHER" id="PTHR21450:SF35">
    <property type="entry name" value="TRANSCRIPTION FACTOR, PUTATIVE (DUF630 AND DUF632)-RELATED"/>
    <property type="match status" value="1"/>
</dbReference>
<feature type="region of interest" description="Disordered" evidence="1">
    <location>
        <begin position="71"/>
        <end position="116"/>
    </location>
</feature>